<evidence type="ECO:0000256" key="1">
    <source>
        <dbReference type="SAM" id="MobiDB-lite"/>
    </source>
</evidence>
<sequence>MCPTGGKEESCKPRGTALGGPTAQCRRPYDRVCCAWLMRLGRRDLKAAQPLLVVLGPHLCCRSQAEFAAAPSGQQYRAPAPAFSPPHPRPGCGGRRVRPCSWLHGLHGRLSARNKNYQSKNYRVERCALDIGGLKGIDTCSVELNPVTNYKANIPHHKIAYQGDLVECTVGTLHTEQGLCGGAIYDWGMRLLKDGPAT</sequence>
<keyword evidence="3" id="KW-1185">Reference proteome</keyword>
<feature type="region of interest" description="Disordered" evidence="1">
    <location>
        <begin position="1"/>
        <end position="22"/>
    </location>
</feature>
<organism evidence="2 3">
    <name type="scientific">Pleurodeles waltl</name>
    <name type="common">Iberian ribbed newt</name>
    <dbReference type="NCBI Taxonomy" id="8319"/>
    <lineage>
        <taxon>Eukaryota</taxon>
        <taxon>Metazoa</taxon>
        <taxon>Chordata</taxon>
        <taxon>Craniata</taxon>
        <taxon>Vertebrata</taxon>
        <taxon>Euteleostomi</taxon>
        <taxon>Amphibia</taxon>
        <taxon>Batrachia</taxon>
        <taxon>Caudata</taxon>
        <taxon>Salamandroidea</taxon>
        <taxon>Salamandridae</taxon>
        <taxon>Pleurodelinae</taxon>
        <taxon>Pleurodeles</taxon>
    </lineage>
</organism>
<protein>
    <submittedName>
        <fullName evidence="2">Uncharacterized protein</fullName>
    </submittedName>
</protein>
<gene>
    <name evidence="2" type="ORF">NDU88_007225</name>
</gene>
<evidence type="ECO:0000313" key="3">
    <source>
        <dbReference type="Proteomes" id="UP001066276"/>
    </source>
</evidence>
<dbReference type="Proteomes" id="UP001066276">
    <property type="component" value="Chromosome 9"/>
</dbReference>
<dbReference type="EMBL" id="JANPWB010000013">
    <property type="protein sequence ID" value="KAJ1109868.1"/>
    <property type="molecule type" value="Genomic_DNA"/>
</dbReference>
<accession>A0AAV7N1G9</accession>
<evidence type="ECO:0000313" key="2">
    <source>
        <dbReference type="EMBL" id="KAJ1109868.1"/>
    </source>
</evidence>
<feature type="compositionally biased region" description="Basic and acidic residues" evidence="1">
    <location>
        <begin position="1"/>
        <end position="12"/>
    </location>
</feature>
<name>A0AAV7N1G9_PLEWA</name>
<reference evidence="2" key="1">
    <citation type="journal article" date="2022" name="bioRxiv">
        <title>Sequencing and chromosome-scale assembly of the giantPleurodeles waltlgenome.</title>
        <authorList>
            <person name="Brown T."/>
            <person name="Elewa A."/>
            <person name="Iarovenko S."/>
            <person name="Subramanian E."/>
            <person name="Araus A.J."/>
            <person name="Petzold A."/>
            <person name="Susuki M."/>
            <person name="Suzuki K.-i.T."/>
            <person name="Hayashi T."/>
            <person name="Toyoda A."/>
            <person name="Oliveira C."/>
            <person name="Osipova E."/>
            <person name="Leigh N.D."/>
            <person name="Simon A."/>
            <person name="Yun M.H."/>
        </authorList>
    </citation>
    <scope>NUCLEOTIDE SEQUENCE</scope>
    <source>
        <strain evidence="2">20211129_DDA</strain>
        <tissue evidence="2">Liver</tissue>
    </source>
</reference>
<comment type="caution">
    <text evidence="2">The sequence shown here is derived from an EMBL/GenBank/DDBJ whole genome shotgun (WGS) entry which is preliminary data.</text>
</comment>
<dbReference type="AlphaFoldDB" id="A0AAV7N1G9"/>
<proteinExistence type="predicted"/>